<dbReference type="Proteomes" id="UP000538292">
    <property type="component" value="Unassembled WGS sequence"/>
</dbReference>
<evidence type="ECO:0000256" key="4">
    <source>
        <dbReference type="ARBA" id="ARBA00022989"/>
    </source>
</evidence>
<sequence>MCAYSPSILALVILRFIQGFSGAGVVLSRAIVRDLYSGFEVTKFMAILTLINGIITIMAPVAGGQLLKITDWRGIFFILGILGVIICTSVMFGIKESFQADKRTESGLKNTVSNFGNLFKDKSLWDIP</sequence>
<dbReference type="GO" id="GO:0022857">
    <property type="term" value="F:transmembrane transporter activity"/>
    <property type="evidence" value="ECO:0007669"/>
    <property type="project" value="InterPro"/>
</dbReference>
<keyword evidence="3 6" id="KW-0812">Transmembrane</keyword>
<evidence type="ECO:0000256" key="2">
    <source>
        <dbReference type="ARBA" id="ARBA00022448"/>
    </source>
</evidence>
<dbReference type="InterPro" id="IPR011701">
    <property type="entry name" value="MFS"/>
</dbReference>
<evidence type="ECO:0000256" key="3">
    <source>
        <dbReference type="ARBA" id="ARBA00022692"/>
    </source>
</evidence>
<keyword evidence="9" id="KW-1185">Reference proteome</keyword>
<feature type="domain" description="Major facilitator superfamily (MFS) profile" evidence="7">
    <location>
        <begin position="1"/>
        <end position="128"/>
    </location>
</feature>
<dbReference type="InterPro" id="IPR020846">
    <property type="entry name" value="MFS_dom"/>
</dbReference>
<organism evidence="8 9">
    <name type="scientific">Thermoactinomyces mirandus</name>
    <dbReference type="NCBI Taxonomy" id="2756294"/>
    <lineage>
        <taxon>Bacteria</taxon>
        <taxon>Bacillati</taxon>
        <taxon>Bacillota</taxon>
        <taxon>Bacilli</taxon>
        <taxon>Bacillales</taxon>
        <taxon>Thermoactinomycetaceae</taxon>
        <taxon>Thermoactinomyces</taxon>
    </lineage>
</organism>
<dbReference type="PROSITE" id="PS50850">
    <property type="entry name" value="MFS"/>
    <property type="match status" value="1"/>
</dbReference>
<evidence type="ECO:0000259" key="7">
    <source>
        <dbReference type="PROSITE" id="PS50850"/>
    </source>
</evidence>
<dbReference type="InterPro" id="IPR036259">
    <property type="entry name" value="MFS_trans_sf"/>
</dbReference>
<comment type="caution">
    <text evidence="8">The sequence shown here is derived from an EMBL/GenBank/DDBJ whole genome shotgun (WGS) entry which is preliminary data.</text>
</comment>
<dbReference type="AlphaFoldDB" id="A0A7W1XUG2"/>
<dbReference type="PANTHER" id="PTHR23502">
    <property type="entry name" value="MAJOR FACILITATOR SUPERFAMILY"/>
    <property type="match status" value="1"/>
</dbReference>
<evidence type="ECO:0000256" key="6">
    <source>
        <dbReference type="SAM" id="Phobius"/>
    </source>
</evidence>
<dbReference type="PANTHER" id="PTHR23502:SF132">
    <property type="entry name" value="POLYAMINE TRANSPORTER 2-RELATED"/>
    <property type="match status" value="1"/>
</dbReference>
<evidence type="ECO:0000313" key="8">
    <source>
        <dbReference type="EMBL" id="MBA4603205.1"/>
    </source>
</evidence>
<comment type="subcellular location">
    <subcellularLocation>
        <location evidence="1">Cell membrane</location>
        <topology evidence="1">Multi-pass membrane protein</topology>
    </subcellularLocation>
</comment>
<proteinExistence type="predicted"/>
<gene>
    <name evidence="8" type="ORF">H2C83_12925</name>
</gene>
<name>A0A7W1XUG2_9BACL</name>
<evidence type="ECO:0000256" key="5">
    <source>
        <dbReference type="ARBA" id="ARBA00023136"/>
    </source>
</evidence>
<feature type="transmembrane region" description="Helical" evidence="6">
    <location>
        <begin position="44"/>
        <end position="63"/>
    </location>
</feature>
<dbReference type="SUPFAM" id="SSF103473">
    <property type="entry name" value="MFS general substrate transporter"/>
    <property type="match status" value="1"/>
</dbReference>
<protein>
    <submittedName>
        <fullName evidence="8">MFS transporter</fullName>
    </submittedName>
</protein>
<reference evidence="8 9" key="1">
    <citation type="submission" date="2020-07" db="EMBL/GenBank/DDBJ databases">
        <title>Thermoactinomyces phylogeny.</title>
        <authorList>
            <person name="Dunlap C."/>
        </authorList>
    </citation>
    <scope>NUCLEOTIDE SEQUENCE [LARGE SCALE GENOMIC DNA]</scope>
    <source>
        <strain evidence="8 9">AMNI-1</strain>
    </source>
</reference>
<feature type="transmembrane region" description="Helical" evidence="6">
    <location>
        <begin position="75"/>
        <end position="94"/>
    </location>
</feature>
<dbReference type="Gene3D" id="1.20.1720.10">
    <property type="entry name" value="Multidrug resistance protein D"/>
    <property type="match status" value="1"/>
</dbReference>
<evidence type="ECO:0000313" key="9">
    <source>
        <dbReference type="Proteomes" id="UP000538292"/>
    </source>
</evidence>
<keyword evidence="2" id="KW-0813">Transport</keyword>
<accession>A0A7W1XUG2</accession>
<dbReference type="GO" id="GO:0005886">
    <property type="term" value="C:plasma membrane"/>
    <property type="evidence" value="ECO:0007669"/>
    <property type="project" value="UniProtKB-SubCell"/>
</dbReference>
<evidence type="ECO:0000256" key="1">
    <source>
        <dbReference type="ARBA" id="ARBA00004651"/>
    </source>
</evidence>
<keyword evidence="4 6" id="KW-1133">Transmembrane helix</keyword>
<keyword evidence="5 6" id="KW-0472">Membrane</keyword>
<feature type="transmembrane region" description="Helical" evidence="6">
    <location>
        <begin position="12"/>
        <end position="32"/>
    </location>
</feature>
<dbReference type="Pfam" id="PF07690">
    <property type="entry name" value="MFS_1"/>
    <property type="match status" value="1"/>
</dbReference>
<dbReference type="EMBL" id="JACEOL010000042">
    <property type="protein sequence ID" value="MBA4603205.1"/>
    <property type="molecule type" value="Genomic_DNA"/>
</dbReference>